<dbReference type="InterPro" id="IPR037523">
    <property type="entry name" value="VOC_core"/>
</dbReference>
<comment type="caution">
    <text evidence="2">The sequence shown here is derived from an EMBL/GenBank/DDBJ whole genome shotgun (WGS) entry which is preliminary data.</text>
</comment>
<feature type="domain" description="VOC" evidence="1">
    <location>
        <begin position="1"/>
        <end position="133"/>
    </location>
</feature>
<dbReference type="RefSeq" id="WP_284313976.1">
    <property type="nucleotide sequence ID" value="NZ_BSPC01000036.1"/>
</dbReference>
<dbReference type="PANTHER" id="PTHR35006">
    <property type="entry name" value="GLYOXALASE FAMILY PROTEIN (AFU_ORTHOLOGUE AFUA_5G14830)"/>
    <property type="match status" value="1"/>
</dbReference>
<dbReference type="Proteomes" id="UP001156882">
    <property type="component" value="Unassembled WGS sequence"/>
</dbReference>
<dbReference type="GO" id="GO:0016829">
    <property type="term" value="F:lyase activity"/>
    <property type="evidence" value="ECO:0007669"/>
    <property type="project" value="UniProtKB-KW"/>
</dbReference>
<gene>
    <name evidence="2" type="ORF">GCM10007874_39160</name>
</gene>
<accession>A0ABQ6CMB1</accession>
<dbReference type="EMBL" id="BSPC01000036">
    <property type="protein sequence ID" value="GLS20899.1"/>
    <property type="molecule type" value="Genomic_DNA"/>
</dbReference>
<evidence type="ECO:0000313" key="2">
    <source>
        <dbReference type="EMBL" id="GLS20899.1"/>
    </source>
</evidence>
<reference evidence="3" key="1">
    <citation type="journal article" date="2019" name="Int. J. Syst. Evol. Microbiol.">
        <title>The Global Catalogue of Microorganisms (GCM) 10K type strain sequencing project: providing services to taxonomists for standard genome sequencing and annotation.</title>
        <authorList>
            <consortium name="The Broad Institute Genomics Platform"/>
            <consortium name="The Broad Institute Genome Sequencing Center for Infectious Disease"/>
            <person name="Wu L."/>
            <person name="Ma J."/>
        </authorList>
    </citation>
    <scope>NUCLEOTIDE SEQUENCE [LARGE SCALE GENOMIC DNA]</scope>
    <source>
        <strain evidence="3">NBRC 101365</strain>
    </source>
</reference>
<dbReference type="PROSITE" id="PS51819">
    <property type="entry name" value="VOC"/>
    <property type="match status" value="1"/>
</dbReference>
<keyword evidence="3" id="KW-1185">Reference proteome</keyword>
<protein>
    <submittedName>
        <fullName evidence="2">Lactoylglutathione lyase</fullName>
    </submittedName>
</protein>
<organism evidence="2 3">
    <name type="scientific">Labrys miyagiensis</name>
    <dbReference type="NCBI Taxonomy" id="346912"/>
    <lineage>
        <taxon>Bacteria</taxon>
        <taxon>Pseudomonadati</taxon>
        <taxon>Pseudomonadota</taxon>
        <taxon>Alphaproteobacteria</taxon>
        <taxon>Hyphomicrobiales</taxon>
        <taxon>Xanthobacteraceae</taxon>
        <taxon>Labrys</taxon>
    </lineage>
</organism>
<evidence type="ECO:0000259" key="1">
    <source>
        <dbReference type="PROSITE" id="PS51819"/>
    </source>
</evidence>
<keyword evidence="2" id="KW-0456">Lyase</keyword>
<name>A0ABQ6CMB1_9HYPH</name>
<dbReference type="InterPro" id="IPR029068">
    <property type="entry name" value="Glyas_Bleomycin-R_OHBP_Dase"/>
</dbReference>
<sequence length="139" mass="15168">MLSYVDYGTNDLARAIAFYTAALTPLGMARCVTNDPEWDKVSAGWGLYEDDGRRELAFWIGLPFDQRKASVGNGSMVAFQAPSWQAVDDFHAAALAHGGISDGAPGLRLHYSPDFYVAYVRDLDGNKLAAVCRGFTARQ</sequence>
<dbReference type="Pfam" id="PF00903">
    <property type="entry name" value="Glyoxalase"/>
    <property type="match status" value="1"/>
</dbReference>
<dbReference type="InterPro" id="IPR004360">
    <property type="entry name" value="Glyas_Fos-R_dOase_dom"/>
</dbReference>
<proteinExistence type="predicted"/>
<dbReference type="Gene3D" id="3.10.180.10">
    <property type="entry name" value="2,3-Dihydroxybiphenyl 1,2-Dioxygenase, domain 1"/>
    <property type="match status" value="1"/>
</dbReference>
<dbReference type="SUPFAM" id="SSF54593">
    <property type="entry name" value="Glyoxalase/Bleomycin resistance protein/Dihydroxybiphenyl dioxygenase"/>
    <property type="match status" value="1"/>
</dbReference>
<dbReference type="CDD" id="cd07262">
    <property type="entry name" value="VOC_like"/>
    <property type="match status" value="1"/>
</dbReference>
<evidence type="ECO:0000313" key="3">
    <source>
        <dbReference type="Proteomes" id="UP001156882"/>
    </source>
</evidence>
<dbReference type="PANTHER" id="PTHR35006:SF1">
    <property type="entry name" value="BLL2941 PROTEIN"/>
    <property type="match status" value="1"/>
</dbReference>